<reference evidence="1 2" key="1">
    <citation type="submission" date="2018-02" db="EMBL/GenBank/DDBJ databases">
        <title>Draft genome of wild Prunus yedoensis var. nudiflora.</title>
        <authorList>
            <person name="Baek S."/>
            <person name="Kim J.-H."/>
            <person name="Choi K."/>
            <person name="Kim G.-B."/>
            <person name="Cho A."/>
            <person name="Jang H."/>
            <person name="Shin C.-H."/>
            <person name="Yu H.-J."/>
            <person name="Mun J.-H."/>
        </authorList>
    </citation>
    <scope>NUCLEOTIDE SEQUENCE [LARGE SCALE GENOMIC DNA]</scope>
    <source>
        <strain evidence="2">cv. Jeju island</strain>
        <tissue evidence="1">Leaf</tissue>
    </source>
</reference>
<evidence type="ECO:0000313" key="1">
    <source>
        <dbReference type="EMBL" id="PQM38966.1"/>
    </source>
</evidence>
<name>A0A314UQD8_PRUYE</name>
<accession>A0A314UQD8</accession>
<dbReference type="AlphaFoldDB" id="A0A314UQD8"/>
<comment type="caution">
    <text evidence="1">The sequence shown here is derived from an EMBL/GenBank/DDBJ whole genome shotgun (WGS) entry which is preliminary data.</text>
</comment>
<keyword evidence="2" id="KW-1185">Reference proteome</keyword>
<dbReference type="Proteomes" id="UP000250321">
    <property type="component" value="Unassembled WGS sequence"/>
</dbReference>
<gene>
    <name evidence="1" type="ORF">Pyn_38557</name>
</gene>
<sequence>MEEGLVFVYSCQCLDIAMAKACWYFVEGELEFGVLPTVGGGSSWQLQKIGFLMQEGAMALMSLIGFAAGKLGLRSRRRSLVLELLEGLMLEEIGDWVINALA</sequence>
<proteinExistence type="predicted"/>
<dbReference type="EMBL" id="PJQY01003260">
    <property type="protein sequence ID" value="PQM38966.1"/>
    <property type="molecule type" value="Genomic_DNA"/>
</dbReference>
<evidence type="ECO:0000313" key="2">
    <source>
        <dbReference type="Proteomes" id="UP000250321"/>
    </source>
</evidence>
<protein>
    <submittedName>
        <fullName evidence="1">Uncharacterized protein</fullName>
    </submittedName>
</protein>
<organism evidence="1 2">
    <name type="scientific">Prunus yedoensis var. nudiflora</name>
    <dbReference type="NCBI Taxonomy" id="2094558"/>
    <lineage>
        <taxon>Eukaryota</taxon>
        <taxon>Viridiplantae</taxon>
        <taxon>Streptophyta</taxon>
        <taxon>Embryophyta</taxon>
        <taxon>Tracheophyta</taxon>
        <taxon>Spermatophyta</taxon>
        <taxon>Magnoliopsida</taxon>
        <taxon>eudicotyledons</taxon>
        <taxon>Gunneridae</taxon>
        <taxon>Pentapetalae</taxon>
        <taxon>rosids</taxon>
        <taxon>fabids</taxon>
        <taxon>Rosales</taxon>
        <taxon>Rosaceae</taxon>
        <taxon>Amygdaloideae</taxon>
        <taxon>Amygdaleae</taxon>
        <taxon>Prunus</taxon>
    </lineage>
</organism>